<dbReference type="eggNOG" id="arCOG01771">
    <property type="taxonomic scope" value="Archaea"/>
</dbReference>
<evidence type="ECO:0000313" key="9">
    <source>
        <dbReference type="Proteomes" id="UP000017840"/>
    </source>
</evidence>
<gene>
    <name evidence="8" type="ORF">K933_09062</name>
</gene>
<feature type="transmembrane region" description="Helical" evidence="6">
    <location>
        <begin position="308"/>
        <end position="333"/>
    </location>
</feature>
<dbReference type="EMBL" id="ASGZ01000028">
    <property type="protein sequence ID" value="ESP88598.1"/>
    <property type="molecule type" value="Genomic_DNA"/>
</dbReference>
<feature type="transmembrane region" description="Helical" evidence="6">
    <location>
        <begin position="214"/>
        <end position="234"/>
    </location>
</feature>
<dbReference type="PATRIC" id="fig|1324957.4.peg.1846"/>
<comment type="subcellular location">
    <subcellularLocation>
        <location evidence="1">Membrane</location>
        <topology evidence="1">Multi-pass membrane protein</topology>
    </subcellularLocation>
</comment>
<evidence type="ECO:0000256" key="6">
    <source>
        <dbReference type="SAM" id="Phobius"/>
    </source>
</evidence>
<evidence type="ECO:0000256" key="2">
    <source>
        <dbReference type="ARBA" id="ARBA00022692"/>
    </source>
</evidence>
<dbReference type="Gene3D" id="1.20.1540.10">
    <property type="entry name" value="Rhomboid-like"/>
    <property type="match status" value="1"/>
</dbReference>
<evidence type="ECO:0000256" key="3">
    <source>
        <dbReference type="ARBA" id="ARBA00022989"/>
    </source>
</evidence>
<feature type="transmembrane region" description="Helical" evidence="6">
    <location>
        <begin position="354"/>
        <end position="376"/>
    </location>
</feature>
<proteinExistence type="predicted"/>
<keyword evidence="2 6" id="KW-0812">Transmembrane</keyword>
<feature type="transmembrane region" description="Helical" evidence="6">
    <location>
        <begin position="283"/>
        <end position="302"/>
    </location>
</feature>
<keyword evidence="3 6" id="KW-1133">Transmembrane helix</keyword>
<feature type="transmembrane region" description="Helical" evidence="6">
    <location>
        <begin position="167"/>
        <end position="185"/>
    </location>
</feature>
<evidence type="ECO:0000259" key="7">
    <source>
        <dbReference type="Pfam" id="PF01694"/>
    </source>
</evidence>
<evidence type="ECO:0000256" key="5">
    <source>
        <dbReference type="SAM" id="MobiDB-lite"/>
    </source>
</evidence>
<sequence length="583" mass="60619">MRLAVVAAFVAAGLVVAALGRTASDDRDAGVDTGGAAVVAPLRERFLFGVPWGTLTTAAFVLGVYLFVQGGYDHWYNPVVIPFRAWSYFEPLGVVTAAFAHSGPGHLLGNLMATLTLASVAEYAFGHFPDRRDGADGDGARADGGSGAGADGTSAGESWVDRPRVRAFVLFPAGAVVVGLATAAFSLGPVVGFSGVVFAFAGFSLLYRPLTTVVALTASGTLSLVYNALQNPVVVASGRAAYVTPWWASIAVQGHALGLLVGLLVAFALASRRRDALPRPGRLFVGALLFCAEQSLWAVYWYRGGETYVLYRAVGVTLVVVLALLVAALGTYGSSDASWDVFRDASLRGAVSRATPAMGAVLCLSVVTAGLAGAAVPVSLSTVDDGSLPGEPVHVRDYQVTYAEGVENGMVSVVEVSAFGETTSVNTSGVIVRNPERRIWTTAVTKGRLAFAGRSTVVLGGVGWRETVVAVREGWRTTGGNVTYVVRLRHDGEAHLSYASPSAAARPRIDGRTVAVAPTNGSFSLAVTGANETTFTPVPEGNETVSAGGLTFLREGRTVVATTGGNATRVQVAAKETYGRRRQ</sequence>
<evidence type="ECO:0000313" key="8">
    <source>
        <dbReference type="EMBL" id="ESP88598.1"/>
    </source>
</evidence>
<reference evidence="8 9" key="1">
    <citation type="journal article" date="2013" name="Genome Announc.">
        <title>Draft Genome Sequence of 'Candidatus Halobonum tyrrellensis' Strain G22, Isolated from the Hypersaline Waters of Lake Tyrrell, Australia.</title>
        <authorList>
            <person name="Ugalde J.A."/>
            <person name="Narasingarao P."/>
            <person name="Kuo S."/>
            <person name="Podell S."/>
            <person name="Allen E.E."/>
        </authorList>
    </citation>
    <scope>NUCLEOTIDE SEQUENCE [LARGE SCALE GENOMIC DNA]</scope>
    <source>
        <strain evidence="8 9">G22</strain>
    </source>
</reference>
<feature type="transmembrane region" description="Helical" evidence="6">
    <location>
        <begin position="46"/>
        <end position="68"/>
    </location>
</feature>
<keyword evidence="4 6" id="KW-0472">Membrane</keyword>
<feature type="region of interest" description="Disordered" evidence="5">
    <location>
        <begin position="136"/>
        <end position="157"/>
    </location>
</feature>
<keyword evidence="9" id="KW-1185">Reference proteome</keyword>
<accession>V4HER8</accession>
<protein>
    <recommendedName>
        <fullName evidence="7">Peptidase S54 rhomboid domain-containing protein</fullName>
    </recommendedName>
</protein>
<organism evidence="8 9">
    <name type="scientific">Candidatus Halobonum tyrrellensis G22</name>
    <dbReference type="NCBI Taxonomy" id="1324957"/>
    <lineage>
        <taxon>Archaea</taxon>
        <taxon>Methanobacteriati</taxon>
        <taxon>Methanobacteriota</taxon>
        <taxon>Stenosarchaea group</taxon>
        <taxon>Halobacteria</taxon>
        <taxon>Halobacteriales</taxon>
        <taxon>Haloferacaceae</taxon>
        <taxon>Candidatus Halobonum</taxon>
    </lineage>
</organism>
<evidence type="ECO:0000256" key="4">
    <source>
        <dbReference type="ARBA" id="ARBA00023136"/>
    </source>
</evidence>
<dbReference type="OrthoDB" id="205691at2157"/>
<dbReference type="GO" id="GO:0004252">
    <property type="term" value="F:serine-type endopeptidase activity"/>
    <property type="evidence" value="ECO:0007669"/>
    <property type="project" value="InterPro"/>
</dbReference>
<feature type="domain" description="Peptidase S54 rhomboid" evidence="7">
    <location>
        <begin position="165"/>
        <end position="271"/>
    </location>
</feature>
<name>V4HER8_9EURY</name>
<evidence type="ECO:0000256" key="1">
    <source>
        <dbReference type="ARBA" id="ARBA00004141"/>
    </source>
</evidence>
<dbReference type="Proteomes" id="UP000017840">
    <property type="component" value="Unassembled WGS sequence"/>
</dbReference>
<dbReference type="RefSeq" id="WP_023394397.1">
    <property type="nucleotide sequence ID" value="NZ_ASGZ01000028.1"/>
</dbReference>
<comment type="caution">
    <text evidence="8">The sequence shown here is derived from an EMBL/GenBank/DDBJ whole genome shotgun (WGS) entry which is preliminary data.</text>
</comment>
<feature type="transmembrane region" description="Helical" evidence="6">
    <location>
        <begin position="246"/>
        <end position="271"/>
    </location>
</feature>
<dbReference type="SUPFAM" id="SSF144091">
    <property type="entry name" value="Rhomboid-like"/>
    <property type="match status" value="1"/>
</dbReference>
<dbReference type="GO" id="GO:0016020">
    <property type="term" value="C:membrane"/>
    <property type="evidence" value="ECO:0007669"/>
    <property type="project" value="UniProtKB-SubCell"/>
</dbReference>
<dbReference type="AlphaFoldDB" id="V4HER8"/>
<dbReference type="Pfam" id="PF01694">
    <property type="entry name" value="Rhomboid"/>
    <property type="match status" value="1"/>
</dbReference>
<dbReference type="InterPro" id="IPR022764">
    <property type="entry name" value="Peptidase_S54_rhomboid_dom"/>
</dbReference>
<dbReference type="InterPro" id="IPR035952">
    <property type="entry name" value="Rhomboid-like_sf"/>
</dbReference>